<proteinExistence type="inferred from homology"/>
<keyword evidence="4" id="KW-0227">DNA damage</keyword>
<keyword evidence="3" id="KW-0479">Metal-binding</keyword>
<evidence type="ECO:0000256" key="4">
    <source>
        <dbReference type="ARBA" id="ARBA00022763"/>
    </source>
</evidence>
<keyword evidence="13" id="KW-0255">Endonuclease</keyword>
<dbReference type="InterPro" id="IPR011257">
    <property type="entry name" value="DNA_glycosylase"/>
</dbReference>
<evidence type="ECO:0000256" key="3">
    <source>
        <dbReference type="ARBA" id="ARBA00022723"/>
    </source>
</evidence>
<dbReference type="EMBL" id="JABBJJ010000002">
    <property type="protein sequence ID" value="NMO13418.1"/>
    <property type="molecule type" value="Genomic_DNA"/>
</dbReference>
<evidence type="ECO:0000313" key="14">
    <source>
        <dbReference type="Proteomes" id="UP000518300"/>
    </source>
</evidence>
<keyword evidence="9" id="KW-0456">Lyase</keyword>
<feature type="region of interest" description="Disordered" evidence="11">
    <location>
        <begin position="1"/>
        <end position="46"/>
    </location>
</feature>
<keyword evidence="6" id="KW-0408">Iron</keyword>
<dbReference type="InterPro" id="IPR004035">
    <property type="entry name" value="Endouclease-III_FeS-bd_BS"/>
</dbReference>
<accession>A0A848LDB4</accession>
<evidence type="ECO:0000256" key="2">
    <source>
        <dbReference type="ARBA" id="ARBA00008343"/>
    </source>
</evidence>
<feature type="domain" description="HhH-GPD" evidence="12">
    <location>
        <begin position="87"/>
        <end position="234"/>
    </location>
</feature>
<dbReference type="InterPro" id="IPR023170">
    <property type="entry name" value="HhH_base_excis_C"/>
</dbReference>
<evidence type="ECO:0000256" key="8">
    <source>
        <dbReference type="ARBA" id="ARBA00023204"/>
    </source>
</evidence>
<evidence type="ECO:0000313" key="13">
    <source>
        <dbReference type="EMBL" id="NMO13418.1"/>
    </source>
</evidence>
<evidence type="ECO:0000256" key="1">
    <source>
        <dbReference type="ARBA" id="ARBA00001966"/>
    </source>
</evidence>
<keyword evidence="14" id="KW-1185">Reference proteome</keyword>
<name>A0A848LDB4_9BACT</name>
<gene>
    <name evidence="13" type="ORF">HG543_00840</name>
</gene>
<dbReference type="PROSITE" id="PS00764">
    <property type="entry name" value="ENDONUCLEASE_III_1"/>
    <property type="match status" value="1"/>
</dbReference>
<dbReference type="GO" id="GO:0016829">
    <property type="term" value="F:lyase activity"/>
    <property type="evidence" value="ECO:0007669"/>
    <property type="project" value="UniProtKB-KW"/>
</dbReference>
<dbReference type="GO" id="GO:0006289">
    <property type="term" value="P:nucleotide-excision repair"/>
    <property type="evidence" value="ECO:0007669"/>
    <property type="project" value="TreeGrafter"/>
</dbReference>
<dbReference type="SMART" id="SM00478">
    <property type="entry name" value="ENDO3c"/>
    <property type="match status" value="1"/>
</dbReference>
<dbReference type="Proteomes" id="UP000518300">
    <property type="component" value="Unassembled WGS sequence"/>
</dbReference>
<dbReference type="SUPFAM" id="SSF48150">
    <property type="entry name" value="DNA-glycosylase"/>
    <property type="match status" value="1"/>
</dbReference>
<feature type="compositionally biased region" description="Basic residues" evidence="11">
    <location>
        <begin position="1"/>
        <end position="15"/>
    </location>
</feature>
<dbReference type="PANTHER" id="PTHR43286:SF1">
    <property type="entry name" value="ENDONUCLEASE III-LIKE PROTEIN 1"/>
    <property type="match status" value="1"/>
</dbReference>
<keyword evidence="8" id="KW-0234">DNA repair</keyword>
<sequence>MTSARKPRTSSRRAPARVSARTVRPPPEQAPGVVAEPPPRPDKAPFDIDEVLPRIREQVRGFADAAMFALAARGHDSLFEQLVACILSIRTLDEVSLPVSLALLGRASTPEAMARLTPEEIDDLIRPVTFHEPKARQIHAIAVRTRDEFGGKLPCDARVLQSFKGVGPKCANLSLGIACGHEAISVDIHVHRVTNRWGYVTARTPEATLEALEAQLPRAYWVEINRLLVPFGKHVCTGARPKCSTCPVLQYCRQVGVTDPR</sequence>
<evidence type="ECO:0000256" key="10">
    <source>
        <dbReference type="ARBA" id="ARBA00023295"/>
    </source>
</evidence>
<dbReference type="Gene3D" id="1.10.340.30">
    <property type="entry name" value="Hypothetical protein, domain 2"/>
    <property type="match status" value="1"/>
</dbReference>
<dbReference type="GO" id="GO:0051536">
    <property type="term" value="F:iron-sulfur cluster binding"/>
    <property type="evidence" value="ECO:0007669"/>
    <property type="project" value="UniProtKB-KW"/>
</dbReference>
<dbReference type="CDD" id="cd00056">
    <property type="entry name" value="ENDO3c"/>
    <property type="match status" value="1"/>
</dbReference>
<evidence type="ECO:0000256" key="6">
    <source>
        <dbReference type="ARBA" id="ARBA00023004"/>
    </source>
</evidence>
<dbReference type="InterPro" id="IPR003265">
    <property type="entry name" value="HhH-GPD_domain"/>
</dbReference>
<dbReference type="GO" id="GO:0046872">
    <property type="term" value="F:metal ion binding"/>
    <property type="evidence" value="ECO:0007669"/>
    <property type="project" value="UniProtKB-KW"/>
</dbReference>
<keyword evidence="13" id="KW-0540">Nuclease</keyword>
<evidence type="ECO:0000256" key="9">
    <source>
        <dbReference type="ARBA" id="ARBA00023239"/>
    </source>
</evidence>
<comment type="similarity">
    <text evidence="2">Belongs to the Nth/MutY family.</text>
</comment>
<dbReference type="PANTHER" id="PTHR43286">
    <property type="entry name" value="ENDONUCLEASE III-LIKE PROTEIN 1"/>
    <property type="match status" value="1"/>
</dbReference>
<evidence type="ECO:0000256" key="5">
    <source>
        <dbReference type="ARBA" id="ARBA00022801"/>
    </source>
</evidence>
<dbReference type="GO" id="GO:0000703">
    <property type="term" value="F:oxidized pyrimidine nucleobase lesion DNA N-glycosylase activity"/>
    <property type="evidence" value="ECO:0007669"/>
    <property type="project" value="TreeGrafter"/>
</dbReference>
<reference evidence="13 14" key="1">
    <citation type="submission" date="2020-04" db="EMBL/GenBank/DDBJ databases">
        <title>Draft genome of Pyxidicoccus fallax type strain.</title>
        <authorList>
            <person name="Whitworth D.E."/>
        </authorList>
    </citation>
    <scope>NUCLEOTIDE SEQUENCE [LARGE SCALE GENOMIC DNA]</scope>
    <source>
        <strain evidence="13 14">DSM 14698</strain>
    </source>
</reference>
<comment type="caution">
    <text evidence="13">The sequence shown here is derived from an EMBL/GenBank/DDBJ whole genome shotgun (WGS) entry which is preliminary data.</text>
</comment>
<protein>
    <submittedName>
        <fullName evidence="13">Endonuclease III</fullName>
    </submittedName>
</protein>
<keyword evidence="7" id="KW-0411">Iron-sulfur</keyword>
<keyword evidence="10" id="KW-0326">Glycosidase</keyword>
<evidence type="ECO:0000259" key="12">
    <source>
        <dbReference type="SMART" id="SM00478"/>
    </source>
</evidence>
<evidence type="ECO:0000256" key="7">
    <source>
        <dbReference type="ARBA" id="ARBA00023014"/>
    </source>
</evidence>
<dbReference type="GO" id="GO:0006285">
    <property type="term" value="P:base-excision repair, AP site formation"/>
    <property type="evidence" value="ECO:0007669"/>
    <property type="project" value="TreeGrafter"/>
</dbReference>
<dbReference type="AlphaFoldDB" id="A0A848LDB4"/>
<dbReference type="FunFam" id="1.10.340.30:FF:000001">
    <property type="entry name" value="Endonuclease III"/>
    <property type="match status" value="1"/>
</dbReference>
<organism evidence="13 14">
    <name type="scientific">Pyxidicoccus fallax</name>
    <dbReference type="NCBI Taxonomy" id="394095"/>
    <lineage>
        <taxon>Bacteria</taxon>
        <taxon>Pseudomonadati</taxon>
        <taxon>Myxococcota</taxon>
        <taxon>Myxococcia</taxon>
        <taxon>Myxococcales</taxon>
        <taxon>Cystobacterineae</taxon>
        <taxon>Myxococcaceae</taxon>
        <taxon>Pyxidicoccus</taxon>
    </lineage>
</organism>
<evidence type="ECO:0000256" key="11">
    <source>
        <dbReference type="SAM" id="MobiDB-lite"/>
    </source>
</evidence>
<keyword evidence="5" id="KW-0378">Hydrolase</keyword>
<dbReference type="Gene3D" id="1.10.1670.10">
    <property type="entry name" value="Helix-hairpin-Helix base-excision DNA repair enzymes (C-terminal)"/>
    <property type="match status" value="1"/>
</dbReference>
<dbReference type="Pfam" id="PF00730">
    <property type="entry name" value="HhH-GPD"/>
    <property type="match status" value="1"/>
</dbReference>
<dbReference type="GO" id="GO:0003906">
    <property type="term" value="F:DNA-(apurinic or apyrimidinic site) endonuclease activity"/>
    <property type="evidence" value="ECO:0007669"/>
    <property type="project" value="TreeGrafter"/>
</dbReference>
<comment type="cofactor">
    <cofactor evidence="1">
        <name>[4Fe-4S] cluster</name>
        <dbReference type="ChEBI" id="CHEBI:49883"/>
    </cofactor>
</comment>